<name>A0A8B6DQ83_MYTGA</name>
<organism evidence="1 2">
    <name type="scientific">Mytilus galloprovincialis</name>
    <name type="common">Mediterranean mussel</name>
    <dbReference type="NCBI Taxonomy" id="29158"/>
    <lineage>
        <taxon>Eukaryota</taxon>
        <taxon>Metazoa</taxon>
        <taxon>Spiralia</taxon>
        <taxon>Lophotrochozoa</taxon>
        <taxon>Mollusca</taxon>
        <taxon>Bivalvia</taxon>
        <taxon>Autobranchia</taxon>
        <taxon>Pteriomorphia</taxon>
        <taxon>Mytilida</taxon>
        <taxon>Mytiloidea</taxon>
        <taxon>Mytilidae</taxon>
        <taxon>Mytilinae</taxon>
        <taxon>Mytilus</taxon>
    </lineage>
</organism>
<keyword evidence="2" id="KW-1185">Reference proteome</keyword>
<dbReference type="OrthoDB" id="6105122at2759"/>
<dbReference type="EMBL" id="UYJE01003765">
    <property type="protein sequence ID" value="VDI22277.1"/>
    <property type="molecule type" value="Genomic_DNA"/>
</dbReference>
<protein>
    <submittedName>
        <fullName evidence="1">Uncharacterized protein</fullName>
    </submittedName>
</protein>
<dbReference type="Proteomes" id="UP000596742">
    <property type="component" value="Unassembled WGS sequence"/>
</dbReference>
<proteinExistence type="predicted"/>
<reference evidence="1" key="1">
    <citation type="submission" date="2018-11" db="EMBL/GenBank/DDBJ databases">
        <authorList>
            <person name="Alioto T."/>
            <person name="Alioto T."/>
        </authorList>
    </citation>
    <scope>NUCLEOTIDE SEQUENCE</scope>
</reference>
<evidence type="ECO:0000313" key="1">
    <source>
        <dbReference type="EMBL" id="VDI22277.1"/>
    </source>
</evidence>
<gene>
    <name evidence="1" type="ORF">MGAL_10B004806</name>
</gene>
<dbReference type="AlphaFoldDB" id="A0A8B6DQ83"/>
<comment type="caution">
    <text evidence="1">The sequence shown here is derived from an EMBL/GenBank/DDBJ whole genome shotgun (WGS) entry which is preliminary data.</text>
</comment>
<accession>A0A8B6DQ83</accession>
<evidence type="ECO:0000313" key="2">
    <source>
        <dbReference type="Proteomes" id="UP000596742"/>
    </source>
</evidence>
<sequence>MSDSFKQLSHICCHVNGRSSSFRTVCSHFFLQTSDTVFDWSLEVYIASIRGIANVPIASRINRKKSINIEKSKLIFHLLLNLDLRKTNSFPEKMNMKQNTTSIIVAVTILLACVVQARYTDDDLDRVKRQMADAKASEYLALIRLGLASGCREIGCGLIDFHTRYNKIGRRKRDTGILRTLINKNRLLQNSDDSHL</sequence>